<feature type="compositionally biased region" description="Basic and acidic residues" evidence="1">
    <location>
        <begin position="111"/>
        <end position="121"/>
    </location>
</feature>
<feature type="compositionally biased region" description="Low complexity" evidence="1">
    <location>
        <begin position="352"/>
        <end position="365"/>
    </location>
</feature>
<sequence length="560" mass="60328">MSPTGCPITRGSSPPWVRATGEAVGFREIATGGNRGECSDKMATMGVGGPGGAGGGRIGQCTGEMLAPELVEANAEVIRFPCVERLIELYANIIRQKEAEVQRFMSSIVRGDDKSRLDKGRPSSPSASGRSRRDAEKEGTHGSKLQQGDNRKEVSLPASVSLERLSRTKTDLVGDRHRTCPAESTVDEGTVREPNRTEQNEPSPSQSDEGWRARSTQHGSYGSSDEEERAPSAVPEPIANTMKNPAKVTRSASSDSALGLDEDLSQQEQQQMIASVGKVRRLTLGVSDIPLRPALLPVPEPSMLPSVAAPLSDPIGPTVVRSKMILEAQLIELPLAGYAADGANGTSDPAAQQQHQQHQQQQQQQLGCPPSTSVSRRESAQSYISDTGEGVRYVRTPSVVVSDYSDDTMCGITLEEIEYFRRHRLRRGSADCESDISAASSCSNLNYCGSSISALEGCEYQCGLRTPERKVSDCSTCSTVSCDEDEGYSVVRSKLANLRLPSDTPVAEAAKTAVNQPSARMTSMNGPPVHAARGNWCCTVDCRIRAHQVPFDWSRYSPDQ</sequence>
<dbReference type="Proteomes" id="UP000075886">
    <property type="component" value="Unassembled WGS sequence"/>
</dbReference>
<dbReference type="EMBL" id="AXCN02001559">
    <property type="status" value="NOT_ANNOTATED_CDS"/>
    <property type="molecule type" value="Genomic_DNA"/>
</dbReference>
<dbReference type="EnsemblMetazoa" id="AFAF013597-RA">
    <property type="protein sequence ID" value="AFAF013597-PA"/>
    <property type="gene ID" value="AFAF013597"/>
</dbReference>
<protein>
    <submittedName>
        <fullName evidence="2">Uncharacterized protein</fullName>
    </submittedName>
</protein>
<evidence type="ECO:0000313" key="2">
    <source>
        <dbReference type="EnsemblMetazoa" id="AFAF013597-PA"/>
    </source>
</evidence>
<dbReference type="AlphaFoldDB" id="A0A182QN92"/>
<organism evidence="2 3">
    <name type="scientific">Anopheles farauti</name>
    <dbReference type="NCBI Taxonomy" id="69004"/>
    <lineage>
        <taxon>Eukaryota</taxon>
        <taxon>Metazoa</taxon>
        <taxon>Ecdysozoa</taxon>
        <taxon>Arthropoda</taxon>
        <taxon>Hexapoda</taxon>
        <taxon>Insecta</taxon>
        <taxon>Pterygota</taxon>
        <taxon>Neoptera</taxon>
        <taxon>Endopterygota</taxon>
        <taxon>Diptera</taxon>
        <taxon>Nematocera</taxon>
        <taxon>Culicoidea</taxon>
        <taxon>Culicidae</taxon>
        <taxon>Anophelinae</taxon>
        <taxon>Anopheles</taxon>
    </lineage>
</organism>
<evidence type="ECO:0000313" key="3">
    <source>
        <dbReference type="Proteomes" id="UP000075886"/>
    </source>
</evidence>
<evidence type="ECO:0000256" key="1">
    <source>
        <dbReference type="SAM" id="MobiDB-lite"/>
    </source>
</evidence>
<feature type="region of interest" description="Disordered" evidence="1">
    <location>
        <begin position="111"/>
        <end position="257"/>
    </location>
</feature>
<accession>A0A182QN92</accession>
<feature type="compositionally biased region" description="Polar residues" evidence="1">
    <location>
        <begin position="200"/>
        <end position="223"/>
    </location>
</feature>
<name>A0A182QN92_9DIPT</name>
<proteinExistence type="predicted"/>
<reference evidence="2" key="2">
    <citation type="submission" date="2020-05" db="UniProtKB">
        <authorList>
            <consortium name="EnsemblMetazoa"/>
        </authorList>
    </citation>
    <scope>IDENTIFICATION</scope>
    <source>
        <strain evidence="2">FAR1</strain>
    </source>
</reference>
<keyword evidence="3" id="KW-1185">Reference proteome</keyword>
<dbReference type="VEuPathDB" id="VectorBase:AFAF013597"/>
<feature type="region of interest" description="Disordered" evidence="1">
    <location>
        <begin position="341"/>
        <end position="387"/>
    </location>
</feature>
<feature type="compositionally biased region" description="Basic and acidic residues" evidence="1">
    <location>
        <begin position="189"/>
        <end position="199"/>
    </location>
</feature>
<feature type="compositionally biased region" description="Basic and acidic residues" evidence="1">
    <location>
        <begin position="164"/>
        <end position="180"/>
    </location>
</feature>
<reference evidence="3" key="1">
    <citation type="submission" date="2014-01" db="EMBL/GenBank/DDBJ databases">
        <title>The Genome Sequence of Anopheles farauti FAR1 (V2).</title>
        <authorList>
            <consortium name="The Broad Institute Genomics Platform"/>
            <person name="Neafsey D.E."/>
            <person name="Besansky N."/>
            <person name="Howell P."/>
            <person name="Walton C."/>
            <person name="Young S.K."/>
            <person name="Zeng Q."/>
            <person name="Gargeya S."/>
            <person name="Fitzgerald M."/>
            <person name="Haas B."/>
            <person name="Abouelleil A."/>
            <person name="Allen A.W."/>
            <person name="Alvarado L."/>
            <person name="Arachchi H.M."/>
            <person name="Berlin A.M."/>
            <person name="Chapman S.B."/>
            <person name="Gainer-Dewar J."/>
            <person name="Goldberg J."/>
            <person name="Griggs A."/>
            <person name="Gujja S."/>
            <person name="Hansen M."/>
            <person name="Howarth C."/>
            <person name="Imamovic A."/>
            <person name="Ireland A."/>
            <person name="Larimer J."/>
            <person name="McCowan C."/>
            <person name="Murphy C."/>
            <person name="Pearson M."/>
            <person name="Poon T.W."/>
            <person name="Priest M."/>
            <person name="Roberts A."/>
            <person name="Saif S."/>
            <person name="Shea T."/>
            <person name="Sisk P."/>
            <person name="Sykes S."/>
            <person name="Wortman J."/>
            <person name="Nusbaum C."/>
            <person name="Birren B."/>
        </authorList>
    </citation>
    <scope>NUCLEOTIDE SEQUENCE [LARGE SCALE GENOMIC DNA]</scope>
    <source>
        <strain evidence="3">FAR1</strain>
    </source>
</reference>
<dbReference type="STRING" id="69004.A0A182QN92"/>
<feature type="compositionally biased region" description="Polar residues" evidence="1">
    <location>
        <begin position="370"/>
        <end position="385"/>
    </location>
</feature>
<feature type="compositionally biased region" description="Basic and acidic residues" evidence="1">
    <location>
        <begin position="131"/>
        <end position="141"/>
    </location>
</feature>